<dbReference type="OrthoDB" id="8066548at2759"/>
<gene>
    <name evidence="1" type="ORF">AVEN_90671_1</name>
</gene>
<comment type="caution">
    <text evidence="1">The sequence shown here is derived from an EMBL/GenBank/DDBJ whole genome shotgun (WGS) entry which is preliminary data.</text>
</comment>
<accession>A0A4Y2F1E6</accession>
<keyword evidence="2" id="KW-1185">Reference proteome</keyword>
<reference evidence="1 2" key="1">
    <citation type="journal article" date="2019" name="Sci. Rep.">
        <title>Orb-weaving spider Araneus ventricosus genome elucidates the spidroin gene catalogue.</title>
        <authorList>
            <person name="Kono N."/>
            <person name="Nakamura H."/>
            <person name="Ohtoshi R."/>
            <person name="Moran D.A.P."/>
            <person name="Shinohara A."/>
            <person name="Yoshida Y."/>
            <person name="Fujiwara M."/>
            <person name="Mori M."/>
            <person name="Tomita M."/>
            <person name="Arakawa K."/>
        </authorList>
    </citation>
    <scope>NUCLEOTIDE SEQUENCE [LARGE SCALE GENOMIC DNA]</scope>
</reference>
<sequence>MYKHRLSQDLTSDEIEKAKEYWIFIVQKQCFPAEIKALGNSMPLLRKSKIARFYPFLKENHLRLGGRLQFSAVILEVKHTLLLDGSYHFCNFLYVTLMCVCITWVSELVSENYDRIIGFYVDVKLLNELFTDSNHAGFLMRLVLPRLKLYFQRIK</sequence>
<dbReference type="EMBL" id="BGPR01000783">
    <property type="protein sequence ID" value="GBM35350.1"/>
    <property type="molecule type" value="Genomic_DNA"/>
</dbReference>
<dbReference type="Proteomes" id="UP000499080">
    <property type="component" value="Unassembled WGS sequence"/>
</dbReference>
<dbReference type="AlphaFoldDB" id="A0A4Y2F1E6"/>
<protein>
    <submittedName>
        <fullName evidence="1">Uncharacterized protein</fullName>
    </submittedName>
</protein>
<name>A0A4Y2F1E6_ARAVE</name>
<evidence type="ECO:0000313" key="1">
    <source>
        <dbReference type="EMBL" id="GBM35350.1"/>
    </source>
</evidence>
<evidence type="ECO:0000313" key="2">
    <source>
        <dbReference type="Proteomes" id="UP000499080"/>
    </source>
</evidence>
<proteinExistence type="predicted"/>
<organism evidence="1 2">
    <name type="scientific">Araneus ventricosus</name>
    <name type="common">Orbweaver spider</name>
    <name type="synonym">Epeira ventricosa</name>
    <dbReference type="NCBI Taxonomy" id="182803"/>
    <lineage>
        <taxon>Eukaryota</taxon>
        <taxon>Metazoa</taxon>
        <taxon>Ecdysozoa</taxon>
        <taxon>Arthropoda</taxon>
        <taxon>Chelicerata</taxon>
        <taxon>Arachnida</taxon>
        <taxon>Araneae</taxon>
        <taxon>Araneomorphae</taxon>
        <taxon>Entelegynae</taxon>
        <taxon>Araneoidea</taxon>
        <taxon>Araneidae</taxon>
        <taxon>Araneus</taxon>
    </lineage>
</organism>